<evidence type="ECO:0000313" key="1">
    <source>
        <dbReference type="EMBL" id="GER05542.1"/>
    </source>
</evidence>
<comment type="caution">
    <text evidence="1">The sequence shown here is derived from an EMBL/GenBank/DDBJ whole genome shotgun (WGS) entry which is preliminary data.</text>
</comment>
<dbReference type="RefSeq" id="WP_150007448.1">
    <property type="nucleotide sequence ID" value="NZ_BKCN01000028.1"/>
</dbReference>
<dbReference type="Proteomes" id="UP000324996">
    <property type="component" value="Unassembled WGS sequence"/>
</dbReference>
<dbReference type="InterPro" id="IPR043148">
    <property type="entry name" value="TagF_C"/>
</dbReference>
<gene>
    <name evidence="1" type="ORF">JCM17846_32240</name>
</gene>
<accession>A0A5A7NBB0</accession>
<keyword evidence="2" id="KW-1185">Reference proteome</keyword>
<dbReference type="EMBL" id="BKCN01000028">
    <property type="protein sequence ID" value="GER05542.1"/>
    <property type="molecule type" value="Genomic_DNA"/>
</dbReference>
<dbReference type="AlphaFoldDB" id="A0A5A7NBB0"/>
<sequence length="182" mass="21045">MADFDLVLAPGRKIADRLISSGLVKAENCAIVGYPKFSVRQSLGVTPPAFAQKRITVLYNPHYSRRESSWAPWGRDILDFFRQSDRYNLIFAPHILLYQRWLRHRARPLGRWRGQSHMHLDTGSDAMIDMTYLDAADLYLGDVSSQIYEFLLRPRPAVFLDPRAIAAWHRMKALLCGRRGTW</sequence>
<reference evidence="1 2" key="1">
    <citation type="submission" date="2019-09" db="EMBL/GenBank/DDBJ databases">
        <title>NBRP : Genome information of microbial organism related human and environment.</title>
        <authorList>
            <person name="Hattori M."/>
            <person name="Oshima K."/>
            <person name="Inaba H."/>
            <person name="Suda W."/>
            <person name="Sakamoto M."/>
            <person name="Iino T."/>
            <person name="Kitahara M."/>
            <person name="Oshida Y."/>
            <person name="Iida T."/>
            <person name="Kudo T."/>
            <person name="Itoh T."/>
            <person name="Ohkuma M."/>
        </authorList>
    </citation>
    <scope>NUCLEOTIDE SEQUENCE [LARGE SCALE GENOMIC DNA]</scope>
    <source>
        <strain evidence="1 2">Q-1</strain>
    </source>
</reference>
<protein>
    <submittedName>
        <fullName evidence="1">Uncharacterized protein</fullName>
    </submittedName>
</protein>
<evidence type="ECO:0000313" key="2">
    <source>
        <dbReference type="Proteomes" id="UP000324996"/>
    </source>
</evidence>
<proteinExistence type="predicted"/>
<organism evidence="1 2">
    <name type="scientific">Iodidimonas nitroreducens</name>
    <dbReference type="NCBI Taxonomy" id="1236968"/>
    <lineage>
        <taxon>Bacteria</taxon>
        <taxon>Pseudomonadati</taxon>
        <taxon>Pseudomonadota</taxon>
        <taxon>Alphaproteobacteria</taxon>
        <taxon>Iodidimonadales</taxon>
        <taxon>Iodidimonadaceae</taxon>
        <taxon>Iodidimonas</taxon>
    </lineage>
</organism>
<name>A0A5A7NBB0_9PROT</name>
<dbReference type="Gene3D" id="3.40.50.12580">
    <property type="match status" value="1"/>
</dbReference>